<keyword evidence="2" id="KW-0378">Hydrolase</keyword>
<dbReference type="InterPro" id="IPR029058">
    <property type="entry name" value="AB_hydrolase_fold"/>
</dbReference>
<comment type="caution">
    <text evidence="2">The sequence shown here is derived from an EMBL/GenBank/DDBJ whole genome shotgun (WGS) entry which is preliminary data.</text>
</comment>
<accession>A0ABT4MPC7</accession>
<evidence type="ECO:0000313" key="3">
    <source>
        <dbReference type="Proteomes" id="UP001067235"/>
    </source>
</evidence>
<dbReference type="PANTHER" id="PTHR43798">
    <property type="entry name" value="MONOACYLGLYCEROL LIPASE"/>
    <property type="match status" value="1"/>
</dbReference>
<dbReference type="Gene3D" id="3.40.50.1820">
    <property type="entry name" value="alpha/beta hydrolase"/>
    <property type="match status" value="1"/>
</dbReference>
<dbReference type="EMBL" id="JAPWIE010000001">
    <property type="protein sequence ID" value="MCZ4548854.1"/>
    <property type="molecule type" value="Genomic_DNA"/>
</dbReference>
<gene>
    <name evidence="2" type="ORF">O4213_02595</name>
</gene>
<proteinExistence type="predicted"/>
<dbReference type="PANTHER" id="PTHR43798:SF33">
    <property type="entry name" value="HYDROLASE, PUTATIVE (AFU_ORTHOLOGUE AFUA_2G14860)-RELATED"/>
    <property type="match status" value="1"/>
</dbReference>
<dbReference type="SUPFAM" id="SSF53474">
    <property type="entry name" value="alpha/beta-Hydrolases"/>
    <property type="match status" value="1"/>
</dbReference>
<feature type="domain" description="AB hydrolase-1" evidence="1">
    <location>
        <begin position="24"/>
        <end position="270"/>
    </location>
</feature>
<organism evidence="2 3">
    <name type="scientific">Gordonia rubripertincta</name>
    <name type="common">Rhodococcus corallinus</name>
    <dbReference type="NCBI Taxonomy" id="36822"/>
    <lineage>
        <taxon>Bacteria</taxon>
        <taxon>Bacillati</taxon>
        <taxon>Actinomycetota</taxon>
        <taxon>Actinomycetes</taxon>
        <taxon>Mycobacteriales</taxon>
        <taxon>Gordoniaceae</taxon>
        <taxon>Gordonia</taxon>
    </lineage>
</organism>
<keyword evidence="3" id="KW-1185">Reference proteome</keyword>
<dbReference type="InterPro" id="IPR050266">
    <property type="entry name" value="AB_hydrolase_sf"/>
</dbReference>
<evidence type="ECO:0000259" key="1">
    <source>
        <dbReference type="Pfam" id="PF12697"/>
    </source>
</evidence>
<name>A0ABT4MPC7_GORRU</name>
<dbReference type="InterPro" id="IPR000073">
    <property type="entry name" value="AB_hydrolase_1"/>
</dbReference>
<sequence>MRTVELEAGTIEYREEGDPNGPPVVFTHGLLMNDHQWDLVLPLLPNGFRYLLPVLPLGGHRIPMNAGTDLTMPGMVAILSEFLSSLKLQDVTLVLSDWGGPLFLPELSNGERISRLVICPAEAYDNFPPGFPGKVVKVATSVPGGILFALHQFRNRVLRRTPMVLGLMAKKPISDDIIRQWTDPGIASAEVRRDVLAYCRTKFDNAELVAATEKLRDFTGPALVIWAPRTNVMRREHGEQLAKLLPKGNFAEVDDAYVLIMLDQPERTAELISEFLQST</sequence>
<reference evidence="2" key="1">
    <citation type="submission" date="2022-12" db="EMBL/GenBank/DDBJ databases">
        <authorList>
            <person name="Krivoruchko A.V."/>
            <person name="Elkin A."/>
        </authorList>
    </citation>
    <scope>NUCLEOTIDE SEQUENCE</scope>
    <source>
        <strain evidence="2">IEGM 1388</strain>
    </source>
</reference>
<dbReference type="RefSeq" id="WP_301569329.1">
    <property type="nucleotide sequence ID" value="NZ_JAPWIE010000001.1"/>
</dbReference>
<evidence type="ECO:0000313" key="2">
    <source>
        <dbReference type="EMBL" id="MCZ4548854.1"/>
    </source>
</evidence>
<dbReference type="Proteomes" id="UP001067235">
    <property type="component" value="Unassembled WGS sequence"/>
</dbReference>
<dbReference type="GO" id="GO:0016787">
    <property type="term" value="F:hydrolase activity"/>
    <property type="evidence" value="ECO:0007669"/>
    <property type="project" value="UniProtKB-KW"/>
</dbReference>
<protein>
    <submittedName>
        <fullName evidence="2">Alpha/beta hydrolase</fullName>
    </submittedName>
</protein>
<dbReference type="Pfam" id="PF12697">
    <property type="entry name" value="Abhydrolase_6"/>
    <property type="match status" value="1"/>
</dbReference>